<gene>
    <name evidence="1" type="ORF">AVDCRST_MAG05-2126</name>
</gene>
<sequence>MSGLLEGKKVLVTGVLDRRSIAYS</sequence>
<accession>A0A6J4SDK5</accession>
<keyword evidence="1" id="KW-0560">Oxidoreductase</keyword>
<dbReference type="AlphaFoldDB" id="A0A6J4SDK5"/>
<proteinExistence type="predicted"/>
<dbReference type="EC" id="1.3.1.9" evidence="1"/>
<reference evidence="1" key="1">
    <citation type="submission" date="2020-02" db="EMBL/GenBank/DDBJ databases">
        <authorList>
            <person name="Meier V. D."/>
        </authorList>
    </citation>
    <scope>NUCLEOTIDE SEQUENCE</scope>
    <source>
        <strain evidence="1">AVDCRST_MAG05</strain>
    </source>
</reference>
<dbReference type="EMBL" id="CADCVM010000221">
    <property type="protein sequence ID" value="CAA9495536.1"/>
    <property type="molecule type" value="Genomic_DNA"/>
</dbReference>
<protein>
    <submittedName>
        <fullName evidence="1">Enoyl-[acyl-carrier-protein] reductase [NADH]</fullName>
        <ecNumber evidence="1">1.3.1.9</ecNumber>
    </submittedName>
</protein>
<dbReference type="GO" id="GO:0004318">
    <property type="term" value="F:enoyl-[acyl-carrier-protein] reductase (NADH) activity"/>
    <property type="evidence" value="ECO:0007669"/>
    <property type="project" value="UniProtKB-EC"/>
</dbReference>
<name>A0A6J4SDK5_9ACTN</name>
<organism evidence="1">
    <name type="scientific">uncultured Rubrobacteraceae bacterium</name>
    <dbReference type="NCBI Taxonomy" id="349277"/>
    <lineage>
        <taxon>Bacteria</taxon>
        <taxon>Bacillati</taxon>
        <taxon>Actinomycetota</taxon>
        <taxon>Rubrobacteria</taxon>
        <taxon>Rubrobacterales</taxon>
        <taxon>Rubrobacteraceae</taxon>
        <taxon>environmental samples</taxon>
    </lineage>
</organism>
<evidence type="ECO:0000313" key="1">
    <source>
        <dbReference type="EMBL" id="CAA9495536.1"/>
    </source>
</evidence>
<feature type="non-terminal residue" evidence="1">
    <location>
        <position position="24"/>
    </location>
</feature>